<keyword evidence="2" id="KW-1185">Reference proteome</keyword>
<dbReference type="Gramene" id="Os11t0604100-00">
    <property type="protein sequence ID" value="Os11t0604100-00"/>
    <property type="gene ID" value="Os11g0604100"/>
</dbReference>
<evidence type="ECO:0000313" key="2">
    <source>
        <dbReference type="Proteomes" id="UP000059680"/>
    </source>
</evidence>
<dbReference type="PaxDb" id="39947-A0A0P0Y483"/>
<dbReference type="Proteomes" id="UP000059680">
    <property type="component" value="Chromosome 11"/>
</dbReference>
<reference evidence="1 2" key="3">
    <citation type="journal article" date="2013" name="Rice">
        <title>Improvement of the Oryza sativa Nipponbare reference genome using next generation sequence and optical map data.</title>
        <authorList>
            <person name="Kawahara Y."/>
            <person name="de la Bastide M."/>
            <person name="Hamilton J.P."/>
            <person name="Kanamori H."/>
            <person name="McCombie W.R."/>
            <person name="Ouyang S."/>
            <person name="Schwartz D.C."/>
            <person name="Tanaka T."/>
            <person name="Wu J."/>
            <person name="Zhou S."/>
            <person name="Childs K.L."/>
            <person name="Davidson R.M."/>
            <person name="Lin H."/>
            <person name="Quesada-Ocampo L."/>
            <person name="Vaillancourt B."/>
            <person name="Sakai H."/>
            <person name="Lee S.S."/>
            <person name="Kim J."/>
            <person name="Numa H."/>
            <person name="Itoh T."/>
            <person name="Buell C.R."/>
            <person name="Matsumoto T."/>
        </authorList>
    </citation>
    <scope>NUCLEOTIDE SEQUENCE [LARGE SCALE GENOMIC DNA]</scope>
    <source>
        <strain evidence="2">cv. Nipponbare</strain>
    </source>
</reference>
<proteinExistence type="predicted"/>
<reference evidence="2" key="1">
    <citation type="journal article" date="2005" name="Nature">
        <title>The map-based sequence of the rice genome.</title>
        <authorList>
            <consortium name="International rice genome sequencing project (IRGSP)"/>
            <person name="Matsumoto T."/>
            <person name="Wu J."/>
            <person name="Kanamori H."/>
            <person name="Katayose Y."/>
            <person name="Fujisawa M."/>
            <person name="Namiki N."/>
            <person name="Mizuno H."/>
            <person name="Yamamoto K."/>
            <person name="Antonio B.A."/>
            <person name="Baba T."/>
            <person name="Sakata K."/>
            <person name="Nagamura Y."/>
            <person name="Aoki H."/>
            <person name="Arikawa K."/>
            <person name="Arita K."/>
            <person name="Bito T."/>
            <person name="Chiden Y."/>
            <person name="Fujitsuka N."/>
            <person name="Fukunaka R."/>
            <person name="Hamada M."/>
            <person name="Harada C."/>
            <person name="Hayashi A."/>
            <person name="Hijishita S."/>
            <person name="Honda M."/>
            <person name="Hosokawa S."/>
            <person name="Ichikawa Y."/>
            <person name="Idonuma A."/>
            <person name="Iijima M."/>
            <person name="Ikeda M."/>
            <person name="Ikeno M."/>
            <person name="Ito K."/>
            <person name="Ito S."/>
            <person name="Ito T."/>
            <person name="Ito Y."/>
            <person name="Ito Y."/>
            <person name="Iwabuchi A."/>
            <person name="Kamiya K."/>
            <person name="Karasawa W."/>
            <person name="Kurita K."/>
            <person name="Katagiri S."/>
            <person name="Kikuta A."/>
            <person name="Kobayashi H."/>
            <person name="Kobayashi N."/>
            <person name="Machita K."/>
            <person name="Maehara T."/>
            <person name="Masukawa M."/>
            <person name="Mizubayashi T."/>
            <person name="Mukai Y."/>
            <person name="Nagasaki H."/>
            <person name="Nagata Y."/>
            <person name="Naito S."/>
            <person name="Nakashima M."/>
            <person name="Nakama Y."/>
            <person name="Nakamichi Y."/>
            <person name="Nakamura M."/>
            <person name="Meguro A."/>
            <person name="Negishi M."/>
            <person name="Ohta I."/>
            <person name="Ohta T."/>
            <person name="Okamoto M."/>
            <person name="Ono N."/>
            <person name="Saji S."/>
            <person name="Sakaguchi M."/>
            <person name="Sakai K."/>
            <person name="Shibata M."/>
            <person name="Shimokawa T."/>
            <person name="Song J."/>
            <person name="Takazaki Y."/>
            <person name="Terasawa K."/>
            <person name="Tsugane M."/>
            <person name="Tsuji K."/>
            <person name="Ueda S."/>
            <person name="Waki K."/>
            <person name="Yamagata H."/>
            <person name="Yamamoto M."/>
            <person name="Yamamoto S."/>
            <person name="Yamane H."/>
            <person name="Yoshiki S."/>
            <person name="Yoshihara R."/>
            <person name="Yukawa K."/>
            <person name="Zhong H."/>
            <person name="Yano M."/>
            <person name="Yuan Q."/>
            <person name="Ouyang S."/>
            <person name="Liu J."/>
            <person name="Jones K.M."/>
            <person name="Gansberger K."/>
            <person name="Moffat K."/>
            <person name="Hill J."/>
            <person name="Bera J."/>
            <person name="Fadrosh D."/>
            <person name="Jin S."/>
            <person name="Johri S."/>
            <person name="Kim M."/>
            <person name="Overton L."/>
            <person name="Reardon M."/>
            <person name="Tsitrin T."/>
            <person name="Vuong H."/>
            <person name="Weaver B."/>
            <person name="Ciecko A."/>
            <person name="Tallon L."/>
            <person name="Jackson J."/>
            <person name="Pai G."/>
            <person name="Aken S.V."/>
            <person name="Utterback T."/>
            <person name="Reidmuller S."/>
            <person name="Feldblyum T."/>
            <person name="Hsiao J."/>
            <person name="Zismann V."/>
            <person name="Iobst S."/>
            <person name="de Vazeille A.R."/>
            <person name="Buell C.R."/>
            <person name="Ying K."/>
            <person name="Li Y."/>
            <person name="Lu T."/>
            <person name="Huang Y."/>
            <person name="Zhao Q."/>
            <person name="Feng Q."/>
            <person name="Zhang L."/>
            <person name="Zhu J."/>
            <person name="Weng Q."/>
            <person name="Mu J."/>
            <person name="Lu Y."/>
            <person name="Fan D."/>
            <person name="Liu Y."/>
            <person name="Guan J."/>
            <person name="Zhang Y."/>
            <person name="Yu S."/>
            <person name="Liu X."/>
            <person name="Zhang Y."/>
            <person name="Hong G."/>
            <person name="Han B."/>
            <person name="Choisne N."/>
            <person name="Demange N."/>
            <person name="Orjeda G."/>
            <person name="Samain S."/>
            <person name="Cattolico L."/>
            <person name="Pelletier E."/>
            <person name="Couloux A."/>
            <person name="Segurens B."/>
            <person name="Wincker P."/>
            <person name="D'Hont A."/>
            <person name="Scarpelli C."/>
            <person name="Weissenbach J."/>
            <person name="Salanoubat M."/>
            <person name="Quetier F."/>
            <person name="Yu Y."/>
            <person name="Kim H.R."/>
            <person name="Rambo T."/>
            <person name="Currie J."/>
            <person name="Collura K."/>
            <person name="Luo M."/>
            <person name="Yang T."/>
            <person name="Ammiraju J.S.S."/>
            <person name="Engler F."/>
            <person name="Soderlund C."/>
            <person name="Wing R.A."/>
            <person name="Palmer L.E."/>
            <person name="de la Bastide M."/>
            <person name="Spiegel L."/>
            <person name="Nascimento L."/>
            <person name="Zutavern T."/>
            <person name="O'Shaughnessy A."/>
            <person name="Dike S."/>
            <person name="Dedhia N."/>
            <person name="Preston R."/>
            <person name="Balija V."/>
            <person name="McCombie W.R."/>
            <person name="Chow T."/>
            <person name="Chen H."/>
            <person name="Chung M."/>
            <person name="Chen C."/>
            <person name="Shaw J."/>
            <person name="Wu H."/>
            <person name="Hsiao K."/>
            <person name="Chao Y."/>
            <person name="Chu M."/>
            <person name="Cheng C."/>
            <person name="Hour A."/>
            <person name="Lee P."/>
            <person name="Lin S."/>
            <person name="Lin Y."/>
            <person name="Liou J."/>
            <person name="Liu S."/>
            <person name="Hsing Y."/>
            <person name="Raghuvanshi S."/>
            <person name="Mohanty A."/>
            <person name="Bharti A.K."/>
            <person name="Gaur A."/>
            <person name="Gupta V."/>
            <person name="Kumar D."/>
            <person name="Ravi V."/>
            <person name="Vij S."/>
            <person name="Kapur A."/>
            <person name="Khurana P."/>
            <person name="Khurana P."/>
            <person name="Khurana J.P."/>
            <person name="Tyagi A.K."/>
            <person name="Gaikwad K."/>
            <person name="Singh A."/>
            <person name="Dalal V."/>
            <person name="Srivastava S."/>
            <person name="Dixit A."/>
            <person name="Pal A.K."/>
            <person name="Ghazi I.A."/>
            <person name="Yadav M."/>
            <person name="Pandit A."/>
            <person name="Bhargava A."/>
            <person name="Sureshbabu K."/>
            <person name="Batra K."/>
            <person name="Sharma T.R."/>
            <person name="Mohapatra T."/>
            <person name="Singh N.K."/>
            <person name="Messing J."/>
            <person name="Nelson A.B."/>
            <person name="Fuks G."/>
            <person name="Kavchok S."/>
            <person name="Keizer G."/>
            <person name="Linton E."/>
            <person name="Llaca V."/>
            <person name="Song R."/>
            <person name="Tanyolac B."/>
            <person name="Young S."/>
            <person name="Ho-Il K."/>
            <person name="Hahn J.H."/>
            <person name="Sangsakoo G."/>
            <person name="Vanavichit A."/>
            <person name="de Mattos Luiz.A.T."/>
            <person name="Zimmer P.D."/>
            <person name="Malone G."/>
            <person name="Dellagostin O."/>
            <person name="de Oliveira A.C."/>
            <person name="Bevan M."/>
            <person name="Bancroft I."/>
            <person name="Minx P."/>
            <person name="Cordum H."/>
            <person name="Wilson R."/>
            <person name="Cheng Z."/>
            <person name="Jin W."/>
            <person name="Jiang J."/>
            <person name="Leong S.A."/>
            <person name="Iwama H."/>
            <person name="Gojobori T."/>
            <person name="Itoh T."/>
            <person name="Niimura Y."/>
            <person name="Fujii Y."/>
            <person name="Habara T."/>
            <person name="Sakai H."/>
            <person name="Sato Y."/>
            <person name="Wilson G."/>
            <person name="Kumar K."/>
            <person name="McCouch S."/>
            <person name="Juretic N."/>
            <person name="Hoen D."/>
            <person name="Wright S."/>
            <person name="Bruskiewich R."/>
            <person name="Bureau T."/>
            <person name="Miyao A."/>
            <person name="Hirochika H."/>
            <person name="Nishikawa T."/>
            <person name="Kadowaki K."/>
            <person name="Sugiura M."/>
            <person name="Burr B."/>
            <person name="Sasaki T."/>
        </authorList>
    </citation>
    <scope>NUCLEOTIDE SEQUENCE [LARGE SCALE GENOMIC DNA]</scope>
    <source>
        <strain evidence="2">cv. Nipponbare</strain>
    </source>
</reference>
<dbReference type="EMBL" id="AP014967">
    <property type="protein sequence ID" value="BAT14782.1"/>
    <property type="molecule type" value="Genomic_DNA"/>
</dbReference>
<dbReference type="AlphaFoldDB" id="A0A0P0Y483"/>
<gene>
    <name evidence="1" type="ordered locus">Os11g0604100</name>
    <name evidence="1" type="ORF">OSNPB_110604100</name>
</gene>
<protein>
    <submittedName>
        <fullName evidence="1">Os11g0604100 protein</fullName>
    </submittedName>
</protein>
<name>A0A0P0Y483_ORYSJ</name>
<reference evidence="1 2" key="2">
    <citation type="journal article" date="2013" name="Plant Cell Physiol.">
        <title>Rice Annotation Project Database (RAP-DB): an integrative and interactive database for rice genomics.</title>
        <authorList>
            <person name="Sakai H."/>
            <person name="Lee S.S."/>
            <person name="Tanaka T."/>
            <person name="Numa H."/>
            <person name="Kim J."/>
            <person name="Kawahara Y."/>
            <person name="Wakimoto H."/>
            <person name="Yang C.C."/>
            <person name="Iwamoto M."/>
            <person name="Abe T."/>
            <person name="Yamada Y."/>
            <person name="Muto A."/>
            <person name="Inokuchi H."/>
            <person name="Ikemura T."/>
            <person name="Matsumoto T."/>
            <person name="Sasaki T."/>
            <person name="Itoh T."/>
        </authorList>
    </citation>
    <scope>NUCLEOTIDE SEQUENCE [LARGE SCALE GENOMIC DNA]</scope>
    <source>
        <strain evidence="2">cv. Nipponbare</strain>
    </source>
</reference>
<organism evidence="1 2">
    <name type="scientific">Oryza sativa subsp. japonica</name>
    <name type="common">Rice</name>
    <dbReference type="NCBI Taxonomy" id="39947"/>
    <lineage>
        <taxon>Eukaryota</taxon>
        <taxon>Viridiplantae</taxon>
        <taxon>Streptophyta</taxon>
        <taxon>Embryophyta</taxon>
        <taxon>Tracheophyta</taxon>
        <taxon>Spermatophyta</taxon>
        <taxon>Magnoliopsida</taxon>
        <taxon>Liliopsida</taxon>
        <taxon>Poales</taxon>
        <taxon>Poaceae</taxon>
        <taxon>BOP clade</taxon>
        <taxon>Oryzoideae</taxon>
        <taxon>Oryzeae</taxon>
        <taxon>Oryzinae</taxon>
        <taxon>Oryza</taxon>
        <taxon>Oryza sativa</taxon>
    </lineage>
</organism>
<evidence type="ECO:0000313" key="1">
    <source>
        <dbReference type="EMBL" id="BAT14782.1"/>
    </source>
</evidence>
<sequence>MEEELVLPKGVRRWISLGFAIKKSKITSVN</sequence>
<accession>A0A0P0Y483</accession>
<dbReference type="InParanoid" id="A0A0P0Y483"/>